<proteinExistence type="predicted"/>
<feature type="non-terminal residue" evidence="1">
    <location>
        <position position="97"/>
    </location>
</feature>
<organism evidence="1 2">
    <name type="scientific">Irpex rosettiformis</name>
    <dbReference type="NCBI Taxonomy" id="378272"/>
    <lineage>
        <taxon>Eukaryota</taxon>
        <taxon>Fungi</taxon>
        <taxon>Dikarya</taxon>
        <taxon>Basidiomycota</taxon>
        <taxon>Agaricomycotina</taxon>
        <taxon>Agaricomycetes</taxon>
        <taxon>Polyporales</taxon>
        <taxon>Irpicaceae</taxon>
        <taxon>Irpex</taxon>
    </lineage>
</organism>
<reference evidence="1" key="1">
    <citation type="journal article" date="2021" name="Environ. Microbiol.">
        <title>Gene family expansions and transcriptome signatures uncover fungal adaptations to wood decay.</title>
        <authorList>
            <person name="Hage H."/>
            <person name="Miyauchi S."/>
            <person name="Viragh M."/>
            <person name="Drula E."/>
            <person name="Min B."/>
            <person name="Chaduli D."/>
            <person name="Navarro D."/>
            <person name="Favel A."/>
            <person name="Norest M."/>
            <person name="Lesage-Meessen L."/>
            <person name="Balint B."/>
            <person name="Merenyi Z."/>
            <person name="de Eugenio L."/>
            <person name="Morin E."/>
            <person name="Martinez A.T."/>
            <person name="Baldrian P."/>
            <person name="Stursova M."/>
            <person name="Martinez M.J."/>
            <person name="Novotny C."/>
            <person name="Magnuson J.K."/>
            <person name="Spatafora J.W."/>
            <person name="Maurice S."/>
            <person name="Pangilinan J."/>
            <person name="Andreopoulos W."/>
            <person name="LaButti K."/>
            <person name="Hundley H."/>
            <person name="Na H."/>
            <person name="Kuo A."/>
            <person name="Barry K."/>
            <person name="Lipzen A."/>
            <person name="Henrissat B."/>
            <person name="Riley R."/>
            <person name="Ahrendt S."/>
            <person name="Nagy L.G."/>
            <person name="Grigoriev I.V."/>
            <person name="Martin F."/>
            <person name="Rosso M.N."/>
        </authorList>
    </citation>
    <scope>NUCLEOTIDE SEQUENCE</scope>
    <source>
        <strain evidence="1">CBS 384.51</strain>
    </source>
</reference>
<evidence type="ECO:0000313" key="1">
    <source>
        <dbReference type="EMBL" id="KAI0083324.1"/>
    </source>
</evidence>
<sequence length="97" mass="10585">LNSTLSVLPPGCLCIIAGLLVPADFCTFPVTAHSVMSFDRGGQAAFMTRGRMLTIILSLATRLILVKSRRPNEWVEAEPLQETGKESRYVIGDVHAE</sequence>
<protein>
    <submittedName>
        <fullName evidence="1">Uncharacterized protein</fullName>
    </submittedName>
</protein>
<name>A0ACB8TMV5_9APHY</name>
<evidence type="ECO:0000313" key="2">
    <source>
        <dbReference type="Proteomes" id="UP001055072"/>
    </source>
</evidence>
<feature type="non-terminal residue" evidence="1">
    <location>
        <position position="1"/>
    </location>
</feature>
<comment type="caution">
    <text evidence="1">The sequence shown here is derived from an EMBL/GenBank/DDBJ whole genome shotgun (WGS) entry which is preliminary data.</text>
</comment>
<accession>A0ACB8TMV5</accession>
<gene>
    <name evidence="1" type="ORF">BDY19DRAFT_978949</name>
</gene>
<keyword evidence="2" id="KW-1185">Reference proteome</keyword>
<dbReference type="Proteomes" id="UP001055072">
    <property type="component" value="Unassembled WGS sequence"/>
</dbReference>
<dbReference type="EMBL" id="MU274972">
    <property type="protein sequence ID" value="KAI0083324.1"/>
    <property type="molecule type" value="Genomic_DNA"/>
</dbReference>